<accession>A0A4R2GNG4</accession>
<sequence length="98" mass="11238">MYSNKKAPPENRVNWKPGFGKCLFQQPVFLLWFNRLREGIYSLFVISKSKVGYFIKTAFANGKKHLHNVKNAPNGAFFYKGSTSLTICTYFHLSLANV</sequence>
<comment type="caution">
    <text evidence="1">The sequence shown here is derived from an EMBL/GenBank/DDBJ whole genome shotgun (WGS) entry which is preliminary data.</text>
</comment>
<dbReference type="AlphaFoldDB" id="A0A4R2GNG4"/>
<proteinExistence type="predicted"/>
<keyword evidence="2" id="KW-1185">Reference proteome</keyword>
<name>A0A4R2GNG4_9BACT</name>
<protein>
    <submittedName>
        <fullName evidence="1">Uncharacterized protein</fullName>
    </submittedName>
</protein>
<reference evidence="1 2" key="1">
    <citation type="submission" date="2019-03" db="EMBL/GenBank/DDBJ databases">
        <title>Genomic Encyclopedia of Type Strains, Phase IV (KMG-IV): sequencing the most valuable type-strain genomes for metagenomic binning, comparative biology and taxonomic classification.</title>
        <authorList>
            <person name="Goeker M."/>
        </authorList>
    </citation>
    <scope>NUCLEOTIDE SEQUENCE [LARGE SCALE GENOMIC DNA]</scope>
    <source>
        <strain evidence="1 2">DSM 24179</strain>
    </source>
</reference>
<gene>
    <name evidence="1" type="ORF">EV194_101485</name>
</gene>
<evidence type="ECO:0000313" key="1">
    <source>
        <dbReference type="EMBL" id="TCO10852.1"/>
    </source>
</evidence>
<dbReference type="EMBL" id="SLWK01000001">
    <property type="protein sequence ID" value="TCO10852.1"/>
    <property type="molecule type" value="Genomic_DNA"/>
</dbReference>
<evidence type="ECO:0000313" key="2">
    <source>
        <dbReference type="Proteomes" id="UP000295221"/>
    </source>
</evidence>
<dbReference type="Proteomes" id="UP000295221">
    <property type="component" value="Unassembled WGS sequence"/>
</dbReference>
<organism evidence="1 2">
    <name type="scientific">Natronoflexus pectinivorans</name>
    <dbReference type="NCBI Taxonomy" id="682526"/>
    <lineage>
        <taxon>Bacteria</taxon>
        <taxon>Pseudomonadati</taxon>
        <taxon>Bacteroidota</taxon>
        <taxon>Bacteroidia</taxon>
        <taxon>Marinilabiliales</taxon>
        <taxon>Marinilabiliaceae</taxon>
        <taxon>Natronoflexus</taxon>
    </lineage>
</organism>